<comment type="caution">
    <text evidence="8">The sequence shown here is derived from an EMBL/GenBank/DDBJ whole genome shotgun (WGS) entry which is preliminary data.</text>
</comment>
<proteinExistence type="predicted"/>
<dbReference type="Pfam" id="PF07690">
    <property type="entry name" value="MFS_1"/>
    <property type="match status" value="1"/>
</dbReference>
<keyword evidence="5 6" id="KW-0472">Membrane</keyword>
<dbReference type="RefSeq" id="WP_008376574.1">
    <property type="nucleotide sequence ID" value="NZ_BAOP01000003.1"/>
</dbReference>
<protein>
    <submittedName>
        <fullName evidence="8">Putative drug resistance transporter</fullName>
    </submittedName>
</protein>
<feature type="transmembrane region" description="Helical" evidence="6">
    <location>
        <begin position="185"/>
        <end position="204"/>
    </location>
</feature>
<feature type="transmembrane region" description="Helical" evidence="6">
    <location>
        <begin position="225"/>
        <end position="247"/>
    </location>
</feature>
<dbReference type="Proteomes" id="UP000035009">
    <property type="component" value="Unassembled WGS sequence"/>
</dbReference>
<evidence type="ECO:0000313" key="8">
    <source>
        <dbReference type="EMBL" id="GAC78522.1"/>
    </source>
</evidence>
<evidence type="ECO:0000256" key="3">
    <source>
        <dbReference type="ARBA" id="ARBA00022692"/>
    </source>
</evidence>
<sequence>MSNSVVRSVKERDRTFANILLNTAIANVTTSFLWFALTFWMYLETRNVIATGVIGGGYMLIIAMASIGFGTIVDRFRKLIVMRVSALFTLVMFLLAGLAYVAMPDSTDVSLTSPWLWVFAILVLVGAVIENMRSVALSTTVTILVDADRRDKANGWVGTVQGLSFMVTSVFSGLAVGFLGMGPTVVISIVFVAVGYVHLLFLTMPEEEHVVASDAAGAYDLRGSLRAVHAVPGLFALIIFSTFNNFVGGVHMALFDPYGLELFSVQMWGVVFAISATGFMVGGALIGRFGLGANPMRTMLIAVMITGVIGAAISFRASPVLCIIAAWFFMATMPAVEAAEQTVIQRVVPLQQQGRVFGFAGAFEAAAAPVTAFLIAPIAEAVVIPWAEGDGAAALAPLLGTGPGRGIALVFLIAGAITVLAAAIAFATPVYRSVSAEYASTTDDAAEETGDPAHV</sequence>
<evidence type="ECO:0000259" key="7">
    <source>
        <dbReference type="PROSITE" id="PS50850"/>
    </source>
</evidence>
<dbReference type="OrthoDB" id="7441468at2"/>
<evidence type="ECO:0000256" key="2">
    <source>
        <dbReference type="ARBA" id="ARBA00022475"/>
    </source>
</evidence>
<dbReference type="SUPFAM" id="SSF103473">
    <property type="entry name" value="MFS general substrate transporter"/>
    <property type="match status" value="1"/>
</dbReference>
<dbReference type="STRING" id="410332.SAMN04488550_2504"/>
<dbReference type="GO" id="GO:0022857">
    <property type="term" value="F:transmembrane transporter activity"/>
    <property type="evidence" value="ECO:0007669"/>
    <property type="project" value="InterPro"/>
</dbReference>
<dbReference type="GO" id="GO:0005886">
    <property type="term" value="C:plasma membrane"/>
    <property type="evidence" value="ECO:0007669"/>
    <property type="project" value="UniProtKB-SubCell"/>
</dbReference>
<gene>
    <name evidence="8" type="ORF">GM1_003_02610</name>
</gene>
<keyword evidence="4 6" id="KW-1133">Transmembrane helix</keyword>
<keyword evidence="9" id="KW-1185">Reference proteome</keyword>
<evidence type="ECO:0000256" key="1">
    <source>
        <dbReference type="ARBA" id="ARBA00004651"/>
    </source>
</evidence>
<evidence type="ECO:0000256" key="5">
    <source>
        <dbReference type="ARBA" id="ARBA00023136"/>
    </source>
</evidence>
<reference evidence="8 9" key="1">
    <citation type="submission" date="2013-02" db="EMBL/GenBank/DDBJ databases">
        <title>Whole genome shotgun sequence of Gordonia malaquae NBRC 108250.</title>
        <authorList>
            <person name="Yoshida I."/>
            <person name="Hosoyama A."/>
            <person name="Tsuchikane K."/>
            <person name="Ando Y."/>
            <person name="Baba S."/>
            <person name="Ohji S."/>
            <person name="Hamada M."/>
            <person name="Tamura T."/>
            <person name="Yamazoe A."/>
            <person name="Yamazaki S."/>
            <person name="Fujita N."/>
        </authorList>
    </citation>
    <scope>NUCLEOTIDE SEQUENCE [LARGE SCALE GENOMIC DNA]</scope>
    <source>
        <strain evidence="8 9">NBRC 108250</strain>
    </source>
</reference>
<dbReference type="PROSITE" id="PS50850">
    <property type="entry name" value="MFS"/>
    <property type="match status" value="1"/>
</dbReference>
<dbReference type="AlphaFoldDB" id="M3UT76"/>
<keyword evidence="2" id="KW-1003">Cell membrane</keyword>
<dbReference type="EMBL" id="BAOP01000003">
    <property type="protein sequence ID" value="GAC78522.1"/>
    <property type="molecule type" value="Genomic_DNA"/>
</dbReference>
<dbReference type="PANTHER" id="PTHR23513:SF6">
    <property type="entry name" value="MAJOR FACILITATOR SUPERFAMILY ASSOCIATED DOMAIN-CONTAINING PROTEIN"/>
    <property type="match status" value="1"/>
</dbReference>
<name>M3UT76_GORML</name>
<dbReference type="eggNOG" id="COG2270">
    <property type="taxonomic scope" value="Bacteria"/>
</dbReference>
<comment type="subcellular location">
    <subcellularLocation>
        <location evidence="1">Cell membrane</location>
        <topology evidence="1">Multi-pass membrane protein</topology>
    </subcellularLocation>
</comment>
<feature type="transmembrane region" description="Helical" evidence="6">
    <location>
        <begin position="115"/>
        <end position="132"/>
    </location>
</feature>
<evidence type="ECO:0000313" key="9">
    <source>
        <dbReference type="Proteomes" id="UP000035009"/>
    </source>
</evidence>
<dbReference type="Gene3D" id="1.20.1250.20">
    <property type="entry name" value="MFS general substrate transporter like domains"/>
    <property type="match status" value="1"/>
</dbReference>
<dbReference type="InterPro" id="IPR011701">
    <property type="entry name" value="MFS"/>
</dbReference>
<evidence type="ECO:0000256" key="6">
    <source>
        <dbReference type="SAM" id="Phobius"/>
    </source>
</evidence>
<feature type="transmembrane region" description="Helical" evidence="6">
    <location>
        <begin position="153"/>
        <end position="179"/>
    </location>
</feature>
<dbReference type="PANTHER" id="PTHR23513">
    <property type="entry name" value="INTEGRAL MEMBRANE EFFLUX PROTEIN-RELATED"/>
    <property type="match status" value="1"/>
</dbReference>
<accession>M3UT76</accession>
<feature type="transmembrane region" description="Helical" evidence="6">
    <location>
        <begin position="49"/>
        <end position="73"/>
    </location>
</feature>
<feature type="transmembrane region" description="Helical" evidence="6">
    <location>
        <begin position="299"/>
        <end position="329"/>
    </location>
</feature>
<feature type="domain" description="Major facilitator superfamily (MFS) profile" evidence="7">
    <location>
        <begin position="1"/>
        <end position="433"/>
    </location>
</feature>
<feature type="transmembrane region" description="Helical" evidence="6">
    <location>
        <begin position="80"/>
        <end position="103"/>
    </location>
</feature>
<organism evidence="8 9">
    <name type="scientific">Gordonia malaquae NBRC 108250</name>
    <dbReference type="NCBI Taxonomy" id="1223542"/>
    <lineage>
        <taxon>Bacteria</taxon>
        <taxon>Bacillati</taxon>
        <taxon>Actinomycetota</taxon>
        <taxon>Actinomycetes</taxon>
        <taxon>Mycobacteriales</taxon>
        <taxon>Gordoniaceae</taxon>
        <taxon>Gordonia</taxon>
    </lineage>
</organism>
<feature type="transmembrane region" description="Helical" evidence="6">
    <location>
        <begin position="267"/>
        <end position="287"/>
    </location>
</feature>
<evidence type="ECO:0000256" key="4">
    <source>
        <dbReference type="ARBA" id="ARBA00022989"/>
    </source>
</evidence>
<dbReference type="InterPro" id="IPR036259">
    <property type="entry name" value="MFS_trans_sf"/>
</dbReference>
<feature type="transmembrane region" description="Helical" evidence="6">
    <location>
        <begin position="407"/>
        <end position="427"/>
    </location>
</feature>
<feature type="transmembrane region" description="Helical" evidence="6">
    <location>
        <begin position="20"/>
        <end position="43"/>
    </location>
</feature>
<dbReference type="InterPro" id="IPR020846">
    <property type="entry name" value="MFS_dom"/>
</dbReference>
<keyword evidence="3 6" id="KW-0812">Transmembrane</keyword>